<keyword evidence="3" id="KW-0805">Transcription regulation</keyword>
<dbReference type="InterPro" id="IPR003593">
    <property type="entry name" value="AAA+_ATPase"/>
</dbReference>
<dbReference type="InterPro" id="IPR009057">
    <property type="entry name" value="Homeodomain-like_sf"/>
</dbReference>
<dbReference type="InterPro" id="IPR058031">
    <property type="entry name" value="AAA_lid_NorR"/>
</dbReference>
<evidence type="ECO:0000256" key="2">
    <source>
        <dbReference type="ARBA" id="ARBA00022840"/>
    </source>
</evidence>
<dbReference type="CDD" id="cd00009">
    <property type="entry name" value="AAA"/>
    <property type="match status" value="1"/>
</dbReference>
<dbReference type="Gene3D" id="3.40.50.300">
    <property type="entry name" value="P-loop containing nucleotide triphosphate hydrolases"/>
    <property type="match status" value="1"/>
</dbReference>
<dbReference type="FunFam" id="3.40.50.300:FF:000006">
    <property type="entry name" value="DNA-binding transcriptional regulator NtrC"/>
    <property type="match status" value="1"/>
</dbReference>
<name>A0A644Y7N7_9ZZZZ</name>
<protein>
    <submittedName>
        <fullName evidence="7">Anaerobic nitric oxide reductase transcription regulator NorR</fullName>
    </submittedName>
</protein>
<dbReference type="NCBIfam" id="TIGR00229">
    <property type="entry name" value="sensory_box"/>
    <property type="match status" value="1"/>
</dbReference>
<evidence type="ECO:0000313" key="7">
    <source>
        <dbReference type="EMBL" id="MPM23958.1"/>
    </source>
</evidence>
<evidence type="ECO:0000259" key="6">
    <source>
        <dbReference type="PROSITE" id="PS50112"/>
    </source>
</evidence>
<evidence type="ECO:0000259" key="5">
    <source>
        <dbReference type="PROSITE" id="PS50045"/>
    </source>
</evidence>
<evidence type="ECO:0000256" key="3">
    <source>
        <dbReference type="ARBA" id="ARBA00023015"/>
    </source>
</evidence>
<evidence type="ECO:0000256" key="4">
    <source>
        <dbReference type="ARBA" id="ARBA00023163"/>
    </source>
</evidence>
<dbReference type="Gene3D" id="3.30.450.20">
    <property type="entry name" value="PAS domain"/>
    <property type="match status" value="1"/>
</dbReference>
<sequence length="481" mass="54413">MGLRHFVLENSDESIVSALDVANQLYTLHQEEARKQRKLKTRMEMYQAVLNATHDAIISVNADGVLQVVNPVAERIIGKPASRLLGHPIEEILPNTKLPEVIHNGQPQIGQIMLINKTVTNTNRIPIMVDNHARGAVATFQDVRQLQTAEQRIRLKLHEKGFVAKYSFQDILGNSPVILNTVQIARSYASSDAAVLIHGETGVGKELFAQGIHNASARRDGPFVALNCAAVSNNLLESELFGYEEGAFTGALRGGKEGLFELAHNGTIFLDEIGEIPVETQVELLRVLQEKEIRRVGGSRVIPVNVRVITATNRDLIEEIMQKRFREDLYYRLNVLELKIPPLRERAQDVELLGIEFFRSHSGGDNPELQFRFRQLLAQVGDYAWYGNIRELQSFVERVYILLKSQTEPFSIMTEMMCRRNLAETETKLKNVEKAQAFERERVEIIAALHAHPNSMEEAARSCGCSRQTLWRRMKKYGISR</sequence>
<dbReference type="InterPro" id="IPR002078">
    <property type="entry name" value="Sigma_54_int"/>
</dbReference>
<dbReference type="PANTHER" id="PTHR32071">
    <property type="entry name" value="TRANSCRIPTIONAL REGULATORY PROTEIN"/>
    <property type="match status" value="1"/>
</dbReference>
<dbReference type="GO" id="GO:0006355">
    <property type="term" value="P:regulation of DNA-templated transcription"/>
    <property type="evidence" value="ECO:0007669"/>
    <property type="project" value="InterPro"/>
</dbReference>
<dbReference type="InterPro" id="IPR013767">
    <property type="entry name" value="PAS_fold"/>
</dbReference>
<dbReference type="SMART" id="SM00382">
    <property type="entry name" value="AAA"/>
    <property type="match status" value="1"/>
</dbReference>
<dbReference type="InterPro" id="IPR025943">
    <property type="entry name" value="Sigma_54_int_dom_ATP-bd_2"/>
</dbReference>
<dbReference type="Pfam" id="PF02954">
    <property type="entry name" value="HTH_8"/>
    <property type="match status" value="1"/>
</dbReference>
<dbReference type="Pfam" id="PF00158">
    <property type="entry name" value="Sigma54_activat"/>
    <property type="match status" value="1"/>
</dbReference>
<dbReference type="PROSITE" id="PS50112">
    <property type="entry name" value="PAS"/>
    <property type="match status" value="1"/>
</dbReference>
<dbReference type="SUPFAM" id="SSF55785">
    <property type="entry name" value="PYP-like sensor domain (PAS domain)"/>
    <property type="match status" value="1"/>
</dbReference>
<dbReference type="GO" id="GO:0005524">
    <property type="term" value="F:ATP binding"/>
    <property type="evidence" value="ECO:0007669"/>
    <property type="project" value="UniProtKB-KW"/>
</dbReference>
<dbReference type="Pfam" id="PF00989">
    <property type="entry name" value="PAS"/>
    <property type="match status" value="1"/>
</dbReference>
<dbReference type="InterPro" id="IPR025662">
    <property type="entry name" value="Sigma_54_int_dom_ATP-bd_1"/>
</dbReference>
<dbReference type="PROSITE" id="PS00675">
    <property type="entry name" value="SIGMA54_INTERACT_1"/>
    <property type="match status" value="1"/>
</dbReference>
<feature type="domain" description="Sigma-54 factor interaction" evidence="5">
    <location>
        <begin position="171"/>
        <end position="401"/>
    </location>
</feature>
<dbReference type="SMART" id="SM00091">
    <property type="entry name" value="PAS"/>
    <property type="match status" value="1"/>
</dbReference>
<proteinExistence type="predicted"/>
<dbReference type="InterPro" id="IPR035965">
    <property type="entry name" value="PAS-like_dom_sf"/>
</dbReference>
<keyword evidence="4" id="KW-0804">Transcription</keyword>
<dbReference type="SUPFAM" id="SSF52540">
    <property type="entry name" value="P-loop containing nucleoside triphosphate hydrolases"/>
    <property type="match status" value="1"/>
</dbReference>
<dbReference type="Gene3D" id="1.10.10.60">
    <property type="entry name" value="Homeodomain-like"/>
    <property type="match status" value="1"/>
</dbReference>
<dbReference type="InterPro" id="IPR002197">
    <property type="entry name" value="HTH_Fis"/>
</dbReference>
<dbReference type="Gene3D" id="1.10.8.60">
    <property type="match status" value="1"/>
</dbReference>
<evidence type="ECO:0000256" key="1">
    <source>
        <dbReference type="ARBA" id="ARBA00022741"/>
    </source>
</evidence>
<reference evidence="7" key="1">
    <citation type="submission" date="2019-08" db="EMBL/GenBank/DDBJ databases">
        <authorList>
            <person name="Kucharzyk K."/>
            <person name="Murdoch R.W."/>
            <person name="Higgins S."/>
            <person name="Loffler F."/>
        </authorList>
    </citation>
    <scope>NUCLEOTIDE SEQUENCE</scope>
</reference>
<dbReference type="InterPro" id="IPR000014">
    <property type="entry name" value="PAS"/>
</dbReference>
<dbReference type="Pfam" id="PF25601">
    <property type="entry name" value="AAA_lid_14"/>
    <property type="match status" value="1"/>
</dbReference>
<dbReference type="EMBL" id="VSSQ01004151">
    <property type="protein sequence ID" value="MPM23958.1"/>
    <property type="molecule type" value="Genomic_DNA"/>
</dbReference>
<dbReference type="PROSITE" id="PS00676">
    <property type="entry name" value="SIGMA54_INTERACT_2"/>
    <property type="match status" value="1"/>
</dbReference>
<dbReference type="PROSITE" id="PS50045">
    <property type="entry name" value="SIGMA54_INTERACT_4"/>
    <property type="match status" value="1"/>
</dbReference>
<dbReference type="SUPFAM" id="SSF46689">
    <property type="entry name" value="Homeodomain-like"/>
    <property type="match status" value="1"/>
</dbReference>
<organism evidence="7">
    <name type="scientific">bioreactor metagenome</name>
    <dbReference type="NCBI Taxonomy" id="1076179"/>
    <lineage>
        <taxon>unclassified sequences</taxon>
        <taxon>metagenomes</taxon>
        <taxon>ecological metagenomes</taxon>
    </lineage>
</organism>
<keyword evidence="1" id="KW-0547">Nucleotide-binding</keyword>
<dbReference type="GO" id="GO:0043565">
    <property type="term" value="F:sequence-specific DNA binding"/>
    <property type="evidence" value="ECO:0007669"/>
    <property type="project" value="InterPro"/>
</dbReference>
<comment type="caution">
    <text evidence="7">The sequence shown here is derived from an EMBL/GenBank/DDBJ whole genome shotgun (WGS) entry which is preliminary data.</text>
</comment>
<keyword evidence="2" id="KW-0067">ATP-binding</keyword>
<feature type="domain" description="PAS" evidence="6">
    <location>
        <begin position="42"/>
        <end position="103"/>
    </location>
</feature>
<dbReference type="PANTHER" id="PTHR32071:SF57">
    <property type="entry name" value="C4-DICARBOXYLATE TRANSPORT TRANSCRIPTIONAL REGULATORY PROTEIN DCTD"/>
    <property type="match status" value="1"/>
</dbReference>
<dbReference type="AlphaFoldDB" id="A0A644Y7N7"/>
<accession>A0A644Y7N7</accession>
<dbReference type="InterPro" id="IPR027417">
    <property type="entry name" value="P-loop_NTPase"/>
</dbReference>
<gene>
    <name evidence="7" type="primary">norR_85</name>
    <name evidence="7" type="ORF">SDC9_70435</name>
</gene>